<dbReference type="OrthoDB" id="5599091at2"/>
<sequence length="267" mass="29745">MAVTEVSGDSWLVSYHHLLARHELKQHDALNGALAQSSAQPGELFSLTQILAKPALLEEQVLRDYPDAEQPRLRKARISVLHQSLALQVIAPRVIELFRDGVSAPLNPDRIFLCSLESSDAPSRWRHLSDDRAPLAPEAFIDTTGDQVRAWYPVFRQHFGVSPGAYWSSVGLALGAPFSAVWNQVDPDALCALATSWLARFECDANRYIDWIPAEFSQQRCALPQRRGCCLKYLLPGGGYCGTCGIYRRDRMDSVRESSSGRPRPAK</sequence>
<dbReference type="Pfam" id="PF11575">
    <property type="entry name" value="FhuF_C"/>
    <property type="match status" value="1"/>
</dbReference>
<dbReference type="Proteomes" id="UP000050416">
    <property type="component" value="Unassembled WGS sequence"/>
</dbReference>
<organism evidence="2 3">
    <name type="scientific">Marinobacter excellens HL-55</name>
    <dbReference type="NCBI Taxonomy" id="1305731"/>
    <lineage>
        <taxon>Bacteria</taxon>
        <taxon>Pseudomonadati</taxon>
        <taxon>Pseudomonadota</taxon>
        <taxon>Gammaproteobacteria</taxon>
        <taxon>Pseudomonadales</taxon>
        <taxon>Marinobacteraceae</taxon>
        <taxon>Marinobacter</taxon>
    </lineage>
</organism>
<evidence type="ECO:0000313" key="3">
    <source>
        <dbReference type="Proteomes" id="UP000050416"/>
    </source>
</evidence>
<evidence type="ECO:0000313" key="2">
    <source>
        <dbReference type="EMBL" id="KPQ27851.1"/>
    </source>
</evidence>
<dbReference type="AlphaFoldDB" id="A0A0P7Z6Z2"/>
<comment type="caution">
    <text evidence="2">The sequence shown here is derived from an EMBL/GenBank/DDBJ whole genome shotgun (WGS) entry which is preliminary data.</text>
</comment>
<dbReference type="GO" id="GO:0051537">
    <property type="term" value="F:2 iron, 2 sulfur cluster binding"/>
    <property type="evidence" value="ECO:0007669"/>
    <property type="project" value="InterPro"/>
</dbReference>
<dbReference type="PATRIC" id="fig|1305731.5.peg.1127"/>
<gene>
    <name evidence="2" type="ORF">HLUCCX14_13255</name>
</gene>
<accession>A0A0P7Z6Z2</accession>
<name>A0A0P7Z6Z2_9GAMM</name>
<proteinExistence type="predicted"/>
<dbReference type="EMBL" id="LJZQ01000022">
    <property type="protein sequence ID" value="KPQ27851.1"/>
    <property type="molecule type" value="Genomic_DNA"/>
</dbReference>
<dbReference type="InterPro" id="IPR024726">
    <property type="entry name" value="FhuF_C"/>
</dbReference>
<feature type="domain" description="Ferric siderophore reductase C-terminal" evidence="1">
    <location>
        <begin position="226"/>
        <end position="244"/>
    </location>
</feature>
<evidence type="ECO:0000259" key="1">
    <source>
        <dbReference type="Pfam" id="PF11575"/>
    </source>
</evidence>
<reference evidence="2 3" key="1">
    <citation type="submission" date="2015-09" db="EMBL/GenBank/DDBJ databases">
        <title>Identification and resolution of microdiversity through metagenomic sequencing of parallel consortia.</title>
        <authorList>
            <person name="Nelson W.C."/>
            <person name="Romine M.F."/>
            <person name="Lindemann S.R."/>
        </authorList>
    </citation>
    <scope>NUCLEOTIDE SEQUENCE [LARGE SCALE GENOMIC DNA]</scope>
    <source>
        <strain evidence="2">HL-55</strain>
    </source>
</reference>
<protein>
    <submittedName>
        <fullName evidence="2">FhuF 2Fe-2S C-terminal domain</fullName>
    </submittedName>
</protein>
<dbReference type="STRING" id="1305731.GCA_000934705_01994"/>